<sequence>MDRLGIDFISVFGMPPVAFVELAADLGVARIGLGPRPLVVNPGVYPDWSLVDDAALRREVKAALAANAVSIAIAEACLLFPGGDVRDTAPALDVLAELGAPCANIASLDPDRQRTFDQCALYAEMAEARGMRSTVEFAPMLGVPDLATARALVRHVDRPGFAILVDMLHLARSGGTTADLLALDPGEVGHIQLCDGLLEWTMDSYMHEAAAERLCPGTGQFPLAEWLAALPGTVSIGLEMPMQARALAGDAPGDWLGPCVTAARALMAEADGLRR</sequence>
<gene>
    <name evidence="2" type="ORF">PQ455_06760</name>
</gene>
<evidence type="ECO:0000313" key="2">
    <source>
        <dbReference type="EMBL" id="WCT74913.1"/>
    </source>
</evidence>
<reference evidence="2 3" key="1">
    <citation type="submission" date="2023-02" db="EMBL/GenBank/DDBJ databases">
        <title>Genome sequence of Sphingomonas naphthae.</title>
        <authorList>
            <person name="Kim S."/>
            <person name="Heo J."/>
            <person name="Kwon S.-W."/>
        </authorList>
    </citation>
    <scope>NUCLEOTIDE SEQUENCE [LARGE SCALE GENOMIC DNA]</scope>
    <source>
        <strain evidence="2 3">KACC 18716</strain>
    </source>
</reference>
<accession>A0ABY7TNU8</accession>
<dbReference type="Pfam" id="PF01261">
    <property type="entry name" value="AP_endonuc_2"/>
    <property type="match status" value="1"/>
</dbReference>
<dbReference type="InterPro" id="IPR050312">
    <property type="entry name" value="IolE/XylAMocC-like"/>
</dbReference>
<organism evidence="2 3">
    <name type="scientific">Sphingomonas naphthae</name>
    <dbReference type="NCBI Taxonomy" id="1813468"/>
    <lineage>
        <taxon>Bacteria</taxon>
        <taxon>Pseudomonadati</taxon>
        <taxon>Pseudomonadota</taxon>
        <taxon>Alphaproteobacteria</taxon>
        <taxon>Sphingomonadales</taxon>
        <taxon>Sphingomonadaceae</taxon>
        <taxon>Sphingomonas</taxon>
    </lineage>
</organism>
<dbReference type="RefSeq" id="WP_273690342.1">
    <property type="nucleotide sequence ID" value="NZ_CP117411.1"/>
</dbReference>
<dbReference type="PANTHER" id="PTHR12110:SF48">
    <property type="entry name" value="BLL3656 PROTEIN"/>
    <property type="match status" value="1"/>
</dbReference>
<dbReference type="Gene3D" id="3.20.20.150">
    <property type="entry name" value="Divalent-metal-dependent TIM barrel enzymes"/>
    <property type="match status" value="1"/>
</dbReference>
<dbReference type="GO" id="GO:0016853">
    <property type="term" value="F:isomerase activity"/>
    <property type="evidence" value="ECO:0007669"/>
    <property type="project" value="UniProtKB-KW"/>
</dbReference>
<evidence type="ECO:0000259" key="1">
    <source>
        <dbReference type="Pfam" id="PF01261"/>
    </source>
</evidence>
<dbReference type="EMBL" id="CP117411">
    <property type="protein sequence ID" value="WCT74913.1"/>
    <property type="molecule type" value="Genomic_DNA"/>
</dbReference>
<name>A0ABY7TNU8_9SPHN</name>
<feature type="domain" description="Xylose isomerase-like TIM barrel" evidence="1">
    <location>
        <begin position="21"/>
        <end position="241"/>
    </location>
</feature>
<evidence type="ECO:0000313" key="3">
    <source>
        <dbReference type="Proteomes" id="UP001220395"/>
    </source>
</evidence>
<dbReference type="PANTHER" id="PTHR12110">
    <property type="entry name" value="HYDROXYPYRUVATE ISOMERASE"/>
    <property type="match status" value="1"/>
</dbReference>
<proteinExistence type="predicted"/>
<dbReference type="SUPFAM" id="SSF51658">
    <property type="entry name" value="Xylose isomerase-like"/>
    <property type="match status" value="1"/>
</dbReference>
<dbReference type="InterPro" id="IPR013022">
    <property type="entry name" value="Xyl_isomerase-like_TIM-brl"/>
</dbReference>
<protein>
    <submittedName>
        <fullName evidence="2">Sugar phosphate isomerase/epimerase</fullName>
    </submittedName>
</protein>
<dbReference type="Proteomes" id="UP001220395">
    <property type="component" value="Chromosome"/>
</dbReference>
<dbReference type="InterPro" id="IPR036237">
    <property type="entry name" value="Xyl_isomerase-like_sf"/>
</dbReference>
<keyword evidence="3" id="KW-1185">Reference proteome</keyword>
<keyword evidence="2" id="KW-0413">Isomerase</keyword>